<reference evidence="2 3" key="1">
    <citation type="submission" date="2018-11" db="EMBL/GenBank/DDBJ databases">
        <authorList>
            <consortium name="Pathogen Informatics"/>
        </authorList>
    </citation>
    <scope>NUCLEOTIDE SEQUENCE [LARGE SCALE GENOMIC DNA]</scope>
</reference>
<gene>
    <name evidence="2" type="ORF">SVUK_LOCUS15283</name>
</gene>
<evidence type="ECO:0000313" key="2">
    <source>
        <dbReference type="EMBL" id="VDM80285.1"/>
    </source>
</evidence>
<keyword evidence="3" id="KW-1185">Reference proteome</keyword>
<accession>A0A3P7LC14</accession>
<name>A0A3P7LC14_STRVU</name>
<dbReference type="Proteomes" id="UP000270094">
    <property type="component" value="Unassembled WGS sequence"/>
</dbReference>
<evidence type="ECO:0000256" key="1">
    <source>
        <dbReference type="SAM" id="SignalP"/>
    </source>
</evidence>
<feature type="signal peptide" evidence="1">
    <location>
        <begin position="1"/>
        <end position="20"/>
    </location>
</feature>
<evidence type="ECO:0000313" key="3">
    <source>
        <dbReference type="Proteomes" id="UP000270094"/>
    </source>
</evidence>
<feature type="chain" id="PRO_5018120916" evidence="1">
    <location>
        <begin position="21"/>
        <end position="131"/>
    </location>
</feature>
<organism evidence="2 3">
    <name type="scientific">Strongylus vulgaris</name>
    <name type="common">Blood worm</name>
    <dbReference type="NCBI Taxonomy" id="40348"/>
    <lineage>
        <taxon>Eukaryota</taxon>
        <taxon>Metazoa</taxon>
        <taxon>Ecdysozoa</taxon>
        <taxon>Nematoda</taxon>
        <taxon>Chromadorea</taxon>
        <taxon>Rhabditida</taxon>
        <taxon>Rhabditina</taxon>
        <taxon>Rhabditomorpha</taxon>
        <taxon>Strongyloidea</taxon>
        <taxon>Strongylidae</taxon>
        <taxon>Strongylus</taxon>
    </lineage>
</organism>
<dbReference type="EMBL" id="UYYB01108044">
    <property type="protein sequence ID" value="VDM80285.1"/>
    <property type="molecule type" value="Genomic_DNA"/>
</dbReference>
<proteinExistence type="predicted"/>
<sequence>MKLLTALLVVIACVVSLASAAAVREKRQWGYPGRGPYGRGPFPRLPIGRPPTVIKKVTAVAVLQNTAHYSLESLRVKRQWGPPWGGHGMGGMGMGYGGYRPYGYGYGGWRHRRPMMERTVVIHHYHNPWRS</sequence>
<dbReference type="AlphaFoldDB" id="A0A3P7LC14"/>
<protein>
    <submittedName>
        <fullName evidence="2">Uncharacterized protein</fullName>
    </submittedName>
</protein>
<keyword evidence="1" id="KW-0732">Signal</keyword>